<feature type="region of interest" description="Disordered" evidence="1">
    <location>
        <begin position="1"/>
        <end position="52"/>
    </location>
</feature>
<dbReference type="EMBL" id="OW240916">
    <property type="protein sequence ID" value="CAH2294242.1"/>
    <property type="molecule type" value="Genomic_DNA"/>
</dbReference>
<name>A0AAD1S9T4_PELCU</name>
<sequence>MSNRRPTKKNQKEAPSVADMLTSQRPTLCGVPAAASPTGPEQRNPPQLKDPSLEASSNAILHYLAEVKGYLAEEIKRTAAEVKVEITAIGARTAIIEQRMEYVVIAHNSATALTNSLLHRITDLELELEDVSN</sequence>
<evidence type="ECO:0000256" key="1">
    <source>
        <dbReference type="SAM" id="MobiDB-lite"/>
    </source>
</evidence>
<proteinExistence type="predicted"/>
<organism evidence="2 3">
    <name type="scientific">Pelobates cultripes</name>
    <name type="common">Western spadefoot toad</name>
    <dbReference type="NCBI Taxonomy" id="61616"/>
    <lineage>
        <taxon>Eukaryota</taxon>
        <taxon>Metazoa</taxon>
        <taxon>Chordata</taxon>
        <taxon>Craniata</taxon>
        <taxon>Vertebrata</taxon>
        <taxon>Euteleostomi</taxon>
        <taxon>Amphibia</taxon>
        <taxon>Batrachia</taxon>
        <taxon>Anura</taxon>
        <taxon>Pelobatoidea</taxon>
        <taxon>Pelobatidae</taxon>
        <taxon>Pelobates</taxon>
    </lineage>
</organism>
<protein>
    <submittedName>
        <fullName evidence="2">Uncharacterized protein</fullName>
    </submittedName>
</protein>
<dbReference type="Proteomes" id="UP001295444">
    <property type="component" value="Chromosome 05"/>
</dbReference>
<dbReference type="AlphaFoldDB" id="A0AAD1S9T4"/>
<evidence type="ECO:0000313" key="3">
    <source>
        <dbReference type="Proteomes" id="UP001295444"/>
    </source>
</evidence>
<evidence type="ECO:0000313" key="2">
    <source>
        <dbReference type="EMBL" id="CAH2294242.1"/>
    </source>
</evidence>
<accession>A0AAD1S9T4</accession>
<keyword evidence="3" id="KW-1185">Reference proteome</keyword>
<reference evidence="2" key="1">
    <citation type="submission" date="2022-03" db="EMBL/GenBank/DDBJ databases">
        <authorList>
            <person name="Alioto T."/>
            <person name="Alioto T."/>
            <person name="Gomez Garrido J."/>
        </authorList>
    </citation>
    <scope>NUCLEOTIDE SEQUENCE</scope>
</reference>
<gene>
    <name evidence="2" type="ORF">PECUL_23A026493</name>
</gene>